<feature type="compositionally biased region" description="Polar residues" evidence="1">
    <location>
        <begin position="15"/>
        <end position="43"/>
    </location>
</feature>
<evidence type="ECO:0000313" key="2">
    <source>
        <dbReference type="EMBL" id="CAF1190731.1"/>
    </source>
</evidence>
<name>A0A814VPB1_9BILA</name>
<evidence type="ECO:0000256" key="1">
    <source>
        <dbReference type="SAM" id="MobiDB-lite"/>
    </source>
</evidence>
<dbReference type="OrthoDB" id="10549690at2759"/>
<sequence length="73" mass="7925">MNHLPPPKSVWGTPPSATEGSHSTFPSLNNSMRNMSVNTTTTTRAKDSRSQSVLQGNRRRILCSTIPDSAVLT</sequence>
<gene>
    <name evidence="3" type="ORF">BJG266_LOCUS30188</name>
    <name evidence="2" type="ORF">QVE165_LOCUS25233</name>
</gene>
<dbReference type="EMBL" id="CAJNOI010000380">
    <property type="protein sequence ID" value="CAF1262272.1"/>
    <property type="molecule type" value="Genomic_DNA"/>
</dbReference>
<feature type="region of interest" description="Disordered" evidence="1">
    <location>
        <begin position="1"/>
        <end position="55"/>
    </location>
</feature>
<evidence type="ECO:0000313" key="3">
    <source>
        <dbReference type="EMBL" id="CAF1262272.1"/>
    </source>
</evidence>
<reference evidence="2" key="1">
    <citation type="submission" date="2021-02" db="EMBL/GenBank/DDBJ databases">
        <authorList>
            <person name="Nowell W R."/>
        </authorList>
    </citation>
    <scope>NUCLEOTIDE SEQUENCE</scope>
</reference>
<dbReference type="Proteomes" id="UP000663877">
    <property type="component" value="Unassembled WGS sequence"/>
</dbReference>
<organism evidence="2 4">
    <name type="scientific">Adineta steineri</name>
    <dbReference type="NCBI Taxonomy" id="433720"/>
    <lineage>
        <taxon>Eukaryota</taxon>
        <taxon>Metazoa</taxon>
        <taxon>Spiralia</taxon>
        <taxon>Gnathifera</taxon>
        <taxon>Rotifera</taxon>
        <taxon>Eurotatoria</taxon>
        <taxon>Bdelloidea</taxon>
        <taxon>Adinetida</taxon>
        <taxon>Adinetidae</taxon>
        <taxon>Adineta</taxon>
    </lineage>
</organism>
<dbReference type="EMBL" id="CAJNOM010000181">
    <property type="protein sequence ID" value="CAF1190731.1"/>
    <property type="molecule type" value="Genomic_DNA"/>
</dbReference>
<comment type="caution">
    <text evidence="2">The sequence shown here is derived from an EMBL/GenBank/DDBJ whole genome shotgun (WGS) entry which is preliminary data.</text>
</comment>
<keyword evidence="4" id="KW-1185">Reference proteome</keyword>
<proteinExistence type="predicted"/>
<dbReference type="AlphaFoldDB" id="A0A814VPB1"/>
<evidence type="ECO:0000313" key="4">
    <source>
        <dbReference type="Proteomes" id="UP000663832"/>
    </source>
</evidence>
<protein>
    <submittedName>
        <fullName evidence="2">Uncharacterized protein</fullName>
    </submittedName>
</protein>
<accession>A0A814VPB1</accession>
<dbReference type="Proteomes" id="UP000663832">
    <property type="component" value="Unassembled WGS sequence"/>
</dbReference>